<gene>
    <name evidence="12 14" type="primary">atpB</name>
    <name evidence="14" type="ORF">RICGR_1499</name>
</gene>
<dbReference type="Pfam" id="PF00119">
    <property type="entry name" value="ATP-synt_A"/>
    <property type="match status" value="1"/>
</dbReference>
<keyword evidence="10 12" id="KW-0472">Membrane</keyword>
<evidence type="ECO:0000256" key="3">
    <source>
        <dbReference type="ARBA" id="ARBA00022448"/>
    </source>
</evidence>
<evidence type="ECO:0000256" key="1">
    <source>
        <dbReference type="ARBA" id="ARBA00004141"/>
    </source>
</evidence>
<dbReference type="Proteomes" id="UP000054075">
    <property type="component" value="Unassembled WGS sequence"/>
</dbReference>
<feature type="transmembrane region" description="Helical" evidence="12">
    <location>
        <begin position="143"/>
        <end position="160"/>
    </location>
</feature>
<evidence type="ECO:0000256" key="12">
    <source>
        <dbReference type="HAMAP-Rule" id="MF_01393"/>
    </source>
</evidence>
<feature type="transmembrane region" description="Helical" evidence="12">
    <location>
        <begin position="41"/>
        <end position="59"/>
    </location>
</feature>
<dbReference type="Gene3D" id="1.20.120.220">
    <property type="entry name" value="ATP synthase, F0 complex, subunit A"/>
    <property type="match status" value="1"/>
</dbReference>
<feature type="transmembrane region" description="Helical" evidence="12">
    <location>
        <begin position="204"/>
        <end position="225"/>
    </location>
</feature>
<keyword evidence="3 12" id="KW-0813">Transport</keyword>
<feature type="transmembrane region" description="Helical" evidence="12">
    <location>
        <begin position="231"/>
        <end position="256"/>
    </location>
</feature>
<evidence type="ECO:0000256" key="5">
    <source>
        <dbReference type="ARBA" id="ARBA00022547"/>
    </source>
</evidence>
<dbReference type="RefSeq" id="WP_006035417.1">
    <property type="nucleotide sequence ID" value="NZ_AAQJ02000001.1"/>
</dbReference>
<evidence type="ECO:0000256" key="4">
    <source>
        <dbReference type="ARBA" id="ARBA00022475"/>
    </source>
</evidence>
<comment type="caution">
    <text evidence="14">The sequence shown here is derived from an EMBL/GenBank/DDBJ whole genome shotgun (WGS) entry which is preliminary data.</text>
</comment>
<dbReference type="PANTHER" id="PTHR42823:SF3">
    <property type="entry name" value="ATP SYNTHASE SUBUNIT A, CHLOROPLASTIC"/>
    <property type="match status" value="1"/>
</dbReference>
<dbReference type="AlphaFoldDB" id="A8PQE8"/>
<keyword evidence="11 12" id="KW-0066">ATP synthesis</keyword>
<dbReference type="GO" id="GO:0042777">
    <property type="term" value="P:proton motive force-driven plasma membrane ATP synthesis"/>
    <property type="evidence" value="ECO:0007669"/>
    <property type="project" value="TreeGrafter"/>
</dbReference>
<dbReference type="GO" id="GO:0016787">
    <property type="term" value="F:hydrolase activity"/>
    <property type="evidence" value="ECO:0007669"/>
    <property type="project" value="UniProtKB-KW"/>
</dbReference>
<reference evidence="14" key="2">
    <citation type="submission" date="2007-10" db="EMBL/GenBank/DDBJ databases">
        <authorList>
            <person name="Myers G.S."/>
        </authorList>
    </citation>
    <scope>NUCLEOTIDE SEQUENCE [LARGE SCALE GENOMIC DNA]</scope>
</reference>
<protein>
    <recommendedName>
        <fullName evidence="12 13">ATP synthase subunit a</fullName>
    </recommendedName>
    <alternativeName>
        <fullName evidence="12">ATP synthase F0 sector subunit a</fullName>
    </alternativeName>
    <alternativeName>
        <fullName evidence="12">F-ATPase subunit 6</fullName>
    </alternativeName>
</protein>
<keyword evidence="5 12" id="KW-0138">CF(0)</keyword>
<evidence type="ECO:0000256" key="11">
    <source>
        <dbReference type="ARBA" id="ARBA00023310"/>
    </source>
</evidence>
<keyword evidence="15" id="KW-1185">Reference proteome</keyword>
<dbReference type="NCBIfam" id="TIGR01131">
    <property type="entry name" value="ATP_synt_6_or_A"/>
    <property type="match status" value="1"/>
</dbReference>
<dbReference type="GO" id="GO:0005886">
    <property type="term" value="C:plasma membrane"/>
    <property type="evidence" value="ECO:0007669"/>
    <property type="project" value="UniProtKB-SubCell"/>
</dbReference>
<reference evidence="14" key="1">
    <citation type="submission" date="2006-04" db="EMBL/GenBank/DDBJ databases">
        <authorList>
            <person name="Seshadri R."/>
            <person name="Federici B.A."/>
        </authorList>
    </citation>
    <scope>NUCLEOTIDE SEQUENCE [LARGE SCALE GENOMIC DNA]</scope>
</reference>
<sequence>MNGEHSSANYVQHHLEHLSFNLKTFTFSGKGSFWNLNLDSFVLSAVLGIAFLVLFRWVAMTASKEIPGKIQNFVEILVEFVDKTVKESFHGSSQLIAPLALTIFVWVFLMNFMDLLPVDLLPTILSFVGVSHFRSVPTADPNTTFGMSIAVFILIVYYNLKIKGLKGLSKEMLVSPFGPYLFPINIIFRLLEELVRPISLSLRLFGNLFAGELIFILVALLPWWLQWTFGGVWAVFHILIIVIQAFIFMMLTIVYLSMAHETHGQEQTHE</sequence>
<dbReference type="CDD" id="cd00310">
    <property type="entry name" value="ATP-synt_Fo_a_6"/>
    <property type="match status" value="1"/>
</dbReference>
<dbReference type="PRINTS" id="PR00123">
    <property type="entry name" value="ATPASEA"/>
</dbReference>
<dbReference type="InterPro" id="IPR045082">
    <property type="entry name" value="ATP_syn_F0_a_bact/chloroplast"/>
</dbReference>
<proteinExistence type="inferred from homology"/>
<evidence type="ECO:0000313" key="15">
    <source>
        <dbReference type="Proteomes" id="UP000054075"/>
    </source>
</evidence>
<organism evidence="14 15">
    <name type="scientific">Rickettsiella grylli</name>
    <dbReference type="NCBI Taxonomy" id="59196"/>
    <lineage>
        <taxon>Bacteria</taxon>
        <taxon>Pseudomonadati</taxon>
        <taxon>Pseudomonadota</taxon>
        <taxon>Gammaproteobacteria</taxon>
        <taxon>Legionellales</taxon>
        <taxon>Coxiellaceae</taxon>
        <taxon>Rickettsiella</taxon>
    </lineage>
</organism>
<comment type="subcellular location">
    <subcellularLocation>
        <location evidence="12 13">Cell membrane</location>
        <topology evidence="12 13">Multi-pass membrane protein</topology>
    </subcellularLocation>
    <subcellularLocation>
        <location evidence="1">Membrane</location>
        <topology evidence="1">Multi-pass membrane protein</topology>
    </subcellularLocation>
</comment>
<keyword evidence="7 12" id="KW-0375">Hydrogen ion transport</keyword>
<evidence type="ECO:0000256" key="9">
    <source>
        <dbReference type="ARBA" id="ARBA00023065"/>
    </source>
</evidence>
<comment type="similarity">
    <text evidence="2 12 13">Belongs to the ATPase A chain family.</text>
</comment>
<evidence type="ECO:0000256" key="7">
    <source>
        <dbReference type="ARBA" id="ARBA00022781"/>
    </source>
</evidence>
<keyword evidence="14" id="KW-0378">Hydrolase</keyword>
<keyword evidence="8 12" id="KW-1133">Transmembrane helix</keyword>
<dbReference type="NCBIfam" id="NF004477">
    <property type="entry name" value="PRK05815.1-1"/>
    <property type="match status" value="1"/>
</dbReference>
<dbReference type="eggNOG" id="COG0356">
    <property type="taxonomic scope" value="Bacteria"/>
</dbReference>
<evidence type="ECO:0000256" key="13">
    <source>
        <dbReference type="RuleBase" id="RU000483"/>
    </source>
</evidence>
<dbReference type="SUPFAM" id="SSF81336">
    <property type="entry name" value="F1F0 ATP synthase subunit A"/>
    <property type="match status" value="1"/>
</dbReference>
<accession>A8PQE8</accession>
<dbReference type="EMBL" id="AAQJ02000001">
    <property type="protein sequence ID" value="EDP46439.1"/>
    <property type="molecule type" value="Genomic_DNA"/>
</dbReference>
<feature type="transmembrane region" description="Helical" evidence="12">
    <location>
        <begin position="95"/>
        <end position="113"/>
    </location>
</feature>
<dbReference type="PROSITE" id="PS00449">
    <property type="entry name" value="ATPASE_A"/>
    <property type="match status" value="1"/>
</dbReference>
<evidence type="ECO:0000313" key="14">
    <source>
        <dbReference type="EMBL" id="EDP46439.1"/>
    </source>
</evidence>
<name>A8PQE8_9COXI</name>
<dbReference type="FunFam" id="1.20.120.220:FF:000002">
    <property type="entry name" value="ATP synthase subunit a"/>
    <property type="match status" value="1"/>
</dbReference>
<keyword evidence="6 12" id="KW-0812">Transmembrane</keyword>
<dbReference type="GO" id="GO:0045259">
    <property type="term" value="C:proton-transporting ATP synthase complex"/>
    <property type="evidence" value="ECO:0007669"/>
    <property type="project" value="UniProtKB-KW"/>
</dbReference>
<evidence type="ECO:0000256" key="8">
    <source>
        <dbReference type="ARBA" id="ARBA00022989"/>
    </source>
</evidence>
<evidence type="ECO:0000256" key="6">
    <source>
        <dbReference type="ARBA" id="ARBA00022692"/>
    </source>
</evidence>
<dbReference type="OrthoDB" id="9789241at2"/>
<dbReference type="HAMAP" id="MF_01393">
    <property type="entry name" value="ATP_synth_a_bact"/>
    <property type="match status" value="1"/>
</dbReference>
<dbReference type="GO" id="GO:0046933">
    <property type="term" value="F:proton-transporting ATP synthase activity, rotational mechanism"/>
    <property type="evidence" value="ECO:0007669"/>
    <property type="project" value="UniProtKB-UniRule"/>
</dbReference>
<dbReference type="STRING" id="59196.RICGR_1499"/>
<dbReference type="InterPro" id="IPR000568">
    <property type="entry name" value="ATP_synth_F0_asu"/>
</dbReference>
<evidence type="ECO:0000256" key="10">
    <source>
        <dbReference type="ARBA" id="ARBA00023136"/>
    </source>
</evidence>
<keyword evidence="9 12" id="KW-0406">Ion transport</keyword>
<keyword evidence="4 12" id="KW-1003">Cell membrane</keyword>
<dbReference type="InterPro" id="IPR023011">
    <property type="entry name" value="ATP_synth_F0_asu_AS"/>
</dbReference>
<evidence type="ECO:0000256" key="2">
    <source>
        <dbReference type="ARBA" id="ARBA00006810"/>
    </source>
</evidence>
<dbReference type="PANTHER" id="PTHR42823">
    <property type="entry name" value="ATP SYNTHASE SUBUNIT A, CHLOROPLASTIC"/>
    <property type="match status" value="1"/>
</dbReference>
<comment type="function">
    <text evidence="12 13">Key component of the proton channel; it plays a direct role in the translocation of protons across the membrane.</text>
</comment>
<dbReference type="InterPro" id="IPR035908">
    <property type="entry name" value="F0_ATP_A_sf"/>
</dbReference>